<keyword evidence="1" id="KW-0732">Signal</keyword>
<reference evidence="2 3" key="1">
    <citation type="journal article" date="2018" name="Nat. Biotechnol.">
        <title>A standardized bacterial taxonomy based on genome phylogeny substantially revises the tree of life.</title>
        <authorList>
            <person name="Parks D.H."/>
            <person name="Chuvochina M."/>
            <person name="Waite D.W."/>
            <person name="Rinke C."/>
            <person name="Skarshewski A."/>
            <person name="Chaumeil P.A."/>
            <person name="Hugenholtz P."/>
        </authorList>
    </citation>
    <scope>NUCLEOTIDE SEQUENCE [LARGE SCALE GENOMIC DNA]</scope>
    <source>
        <strain evidence="2">UBA9375</strain>
    </source>
</reference>
<organism evidence="2 3">
    <name type="scientific">Gimesia maris</name>
    <dbReference type="NCBI Taxonomy" id="122"/>
    <lineage>
        <taxon>Bacteria</taxon>
        <taxon>Pseudomonadati</taxon>
        <taxon>Planctomycetota</taxon>
        <taxon>Planctomycetia</taxon>
        <taxon>Planctomycetales</taxon>
        <taxon>Planctomycetaceae</taxon>
        <taxon>Gimesia</taxon>
    </lineage>
</organism>
<protein>
    <submittedName>
        <fullName evidence="2">DUF4198 domain-containing protein</fullName>
    </submittedName>
</protein>
<proteinExistence type="predicted"/>
<evidence type="ECO:0000313" key="3">
    <source>
        <dbReference type="Proteomes" id="UP000263642"/>
    </source>
</evidence>
<feature type="chain" id="PRO_5017625516" evidence="1">
    <location>
        <begin position="20"/>
        <end position="266"/>
    </location>
</feature>
<feature type="signal peptide" evidence="1">
    <location>
        <begin position="1"/>
        <end position="19"/>
    </location>
</feature>
<accession>A0A3D3R384</accession>
<dbReference type="Proteomes" id="UP000263642">
    <property type="component" value="Unassembled WGS sequence"/>
</dbReference>
<evidence type="ECO:0000256" key="1">
    <source>
        <dbReference type="SAM" id="SignalP"/>
    </source>
</evidence>
<comment type="caution">
    <text evidence="2">The sequence shown here is derived from an EMBL/GenBank/DDBJ whole genome shotgun (WGS) entry which is preliminary data.</text>
</comment>
<name>A0A3D3R384_9PLAN</name>
<dbReference type="Pfam" id="PF10670">
    <property type="entry name" value="DUF4198"/>
    <property type="match status" value="1"/>
</dbReference>
<gene>
    <name evidence="2" type="ORF">DIT97_09595</name>
</gene>
<sequence>MKTLLYSLLTLSLSVASVAAHDTWVETNTNLIRARDAVYINLKLGNHGNHHRDFKIASKIDLEGCSLNVIDPAGKTYDLISELTDTGYAPKEGYWRGKFVPVKPGLYTVAHSLDRVVNHGKPVRAIKSAKACFVVSARLDQTPLENPGFDRALGHPLELVPVLNPVTPMGPGKPLKVRVDFKGKPLANTVVSFVPQGETLKEGFDERYERKTDAAGLASFTPKTGNQYLVVAHHLAENESAEDYQETAYAATLTVFVPEVCPCCGD</sequence>
<evidence type="ECO:0000313" key="2">
    <source>
        <dbReference type="EMBL" id="HCO23283.1"/>
    </source>
</evidence>
<dbReference type="InterPro" id="IPR019613">
    <property type="entry name" value="DUF4198"/>
</dbReference>
<dbReference type="EMBL" id="DQAY01000056">
    <property type="protein sequence ID" value="HCO23283.1"/>
    <property type="molecule type" value="Genomic_DNA"/>
</dbReference>
<dbReference type="AlphaFoldDB" id="A0A3D3R384"/>